<dbReference type="GO" id="GO:0009611">
    <property type="term" value="P:response to wounding"/>
    <property type="evidence" value="ECO:0007669"/>
    <property type="project" value="UniProtKB-UniRule"/>
</dbReference>
<dbReference type="SMART" id="SM00979">
    <property type="entry name" value="TIFY"/>
    <property type="match status" value="1"/>
</dbReference>
<dbReference type="GO" id="GO:0005634">
    <property type="term" value="C:nucleus"/>
    <property type="evidence" value="ECO:0007669"/>
    <property type="project" value="UniProtKB-SubCell"/>
</dbReference>
<organism evidence="5 6">
    <name type="scientific">Populus deltoides</name>
    <name type="common">Eastern poplar</name>
    <name type="synonym">Eastern cottonwood</name>
    <dbReference type="NCBI Taxonomy" id="3696"/>
    <lineage>
        <taxon>Eukaryota</taxon>
        <taxon>Viridiplantae</taxon>
        <taxon>Streptophyta</taxon>
        <taxon>Embryophyta</taxon>
        <taxon>Tracheophyta</taxon>
        <taxon>Spermatophyta</taxon>
        <taxon>Magnoliopsida</taxon>
        <taxon>eudicotyledons</taxon>
        <taxon>Gunneridae</taxon>
        <taxon>Pentapetalae</taxon>
        <taxon>rosids</taxon>
        <taxon>fabids</taxon>
        <taxon>Malpighiales</taxon>
        <taxon>Salicaceae</taxon>
        <taxon>Saliceae</taxon>
        <taxon>Populus</taxon>
    </lineage>
</organism>
<feature type="region of interest" description="Disordered" evidence="3">
    <location>
        <begin position="185"/>
        <end position="210"/>
    </location>
</feature>
<dbReference type="PROSITE" id="PS51320">
    <property type="entry name" value="TIFY"/>
    <property type="match status" value="1"/>
</dbReference>
<dbReference type="Pfam" id="PF06200">
    <property type="entry name" value="tify"/>
    <property type="match status" value="1"/>
</dbReference>
<feature type="region of interest" description="Disordered" evidence="3">
    <location>
        <begin position="120"/>
        <end position="153"/>
    </location>
</feature>
<dbReference type="InterPro" id="IPR010399">
    <property type="entry name" value="Tify_dom"/>
</dbReference>
<sequence>MTFVASDLFPVGVQSNSCKEMKPQEDIEVKKEQEVTNGCGENLVSCKEGADLLEKKEVHPLWTPSSRPTVMATSGPTTIPTPDQLTIFYGGSVVVFDAIPAEKVQEIVLIAAAAAAAAAKPVDMKKSGSPDGTPVLTRSPSMQSTAAPHAQAYSRQNSFCRMQAELPIARRHSLQRFFEKRRDRLVSKSPYPTSPEGKEADTTKPGISAAPSPDAGCFGKSLAPDELQPKVLNLVVLLVQDVKRSGGEDFLVTFGCIGQHVQFLIETSGILFTRLPLAAKGTFRIMSHRYWIFKTWHADVNSWRIEPDESIIQFRALSPSSF</sequence>
<accession>A0A8T2YI27</accession>
<dbReference type="PANTHER" id="PTHR33077">
    <property type="entry name" value="PROTEIN TIFY 4A-RELATED-RELATED"/>
    <property type="match status" value="1"/>
</dbReference>
<dbReference type="GO" id="GO:2000022">
    <property type="term" value="P:regulation of jasmonic acid mediated signaling pathway"/>
    <property type="evidence" value="ECO:0007669"/>
    <property type="project" value="UniProtKB-UniRule"/>
</dbReference>
<comment type="similarity">
    <text evidence="1 2">Belongs to the TIFY/JAZ family.</text>
</comment>
<evidence type="ECO:0000256" key="3">
    <source>
        <dbReference type="SAM" id="MobiDB-lite"/>
    </source>
</evidence>
<comment type="caution">
    <text evidence="5">The sequence shown here is derived from an EMBL/GenBank/DDBJ whole genome shotgun (WGS) entry which is preliminary data.</text>
</comment>
<feature type="compositionally biased region" description="Polar residues" evidence="3">
    <location>
        <begin position="136"/>
        <end position="146"/>
    </location>
</feature>
<dbReference type="AlphaFoldDB" id="A0A8T2YI27"/>
<keyword evidence="6" id="KW-1185">Reference proteome</keyword>
<dbReference type="PANTHER" id="PTHR33077:SF61">
    <property type="entry name" value="PROTEIN TIFY 3A-RELATED"/>
    <property type="match status" value="1"/>
</dbReference>
<dbReference type="InterPro" id="IPR040390">
    <property type="entry name" value="TIFY/JAZ"/>
</dbReference>
<keyword evidence="2" id="KW-0539">Nucleus</keyword>
<protein>
    <recommendedName>
        <fullName evidence="2">Protein TIFY</fullName>
    </recommendedName>
    <alternativeName>
        <fullName evidence="2">Jasmonate ZIM domain-containing protein</fullName>
    </alternativeName>
</protein>
<evidence type="ECO:0000256" key="1">
    <source>
        <dbReference type="ARBA" id="ARBA00008614"/>
    </source>
</evidence>
<proteinExistence type="inferred from homology"/>
<keyword evidence="2" id="KW-1184">Jasmonic acid signaling pathway</keyword>
<name>A0A8T2YI27_POPDE</name>
<dbReference type="Pfam" id="PF09425">
    <property type="entry name" value="Jas_motif"/>
    <property type="match status" value="1"/>
</dbReference>
<evidence type="ECO:0000313" key="5">
    <source>
        <dbReference type="EMBL" id="KAH8504676.1"/>
    </source>
</evidence>
<feature type="domain" description="Tify" evidence="4">
    <location>
        <begin position="78"/>
        <end position="113"/>
    </location>
</feature>
<dbReference type="InterPro" id="IPR018467">
    <property type="entry name" value="CCT_CS"/>
</dbReference>
<dbReference type="Proteomes" id="UP000807159">
    <property type="component" value="Chromosome 6"/>
</dbReference>
<reference evidence="5" key="1">
    <citation type="journal article" date="2021" name="J. Hered.">
        <title>Genome Assembly of Salicaceae Populus deltoides (Eastern Cottonwood) I-69 Based on Nanopore Sequencing and Hi-C Technologies.</title>
        <authorList>
            <person name="Bai S."/>
            <person name="Wu H."/>
            <person name="Zhang J."/>
            <person name="Pan Z."/>
            <person name="Zhao W."/>
            <person name="Li Z."/>
            <person name="Tong C."/>
        </authorList>
    </citation>
    <scope>NUCLEOTIDE SEQUENCE</scope>
    <source>
        <tissue evidence="5">Leaf</tissue>
    </source>
</reference>
<evidence type="ECO:0000259" key="4">
    <source>
        <dbReference type="PROSITE" id="PS51320"/>
    </source>
</evidence>
<gene>
    <name evidence="5" type="ORF">H0E87_012058</name>
</gene>
<evidence type="ECO:0000256" key="2">
    <source>
        <dbReference type="RuleBase" id="RU369065"/>
    </source>
</evidence>
<comment type="subcellular location">
    <subcellularLocation>
        <location evidence="2">Nucleus</location>
    </subcellularLocation>
</comment>
<evidence type="ECO:0000313" key="6">
    <source>
        <dbReference type="Proteomes" id="UP000807159"/>
    </source>
</evidence>
<comment type="function">
    <text evidence="2">Repressor of jasmonate responses.</text>
</comment>
<dbReference type="GO" id="GO:0031347">
    <property type="term" value="P:regulation of defense response"/>
    <property type="evidence" value="ECO:0007669"/>
    <property type="project" value="UniProtKB-UniRule"/>
</dbReference>
<comment type="domain">
    <text evidence="2">The jas domain is required for interaction with COI1.</text>
</comment>
<dbReference type="EMBL" id="JACEGQ020000006">
    <property type="protein sequence ID" value="KAH8504676.1"/>
    <property type="molecule type" value="Genomic_DNA"/>
</dbReference>